<comment type="caution">
    <text evidence="2">The sequence shown here is derived from an EMBL/GenBank/DDBJ whole genome shotgun (WGS) entry which is preliminary data.</text>
</comment>
<dbReference type="EMBL" id="JABSNW010000004">
    <property type="protein sequence ID" value="KAL2888316.1"/>
    <property type="molecule type" value="Genomic_DNA"/>
</dbReference>
<keyword evidence="3" id="KW-1185">Reference proteome</keyword>
<sequence>MDFNAPPPGPLATPDHPAPTENGRAADIAFPPFQHIDNYSDGSGSSIGSEELYEEINSGRARNMRTCTMNPLLNPFLNVNPALLHPTAHHANHQGGVNMGSNASSDPSYYRHPSIIEEIDGDDLDAALEPLLLMVDKFRLQNDAQLAAVQNHLAGLDSRFTIMDDKIMALSGQLKNIEKMLTRVLTPNGDVSPPATKGPATCSSAAASGSVSQPTSPRQGLRGAARGPWRAQASLGTRAASIATPQQGPGRTPTILHKIWARQHLAQKAQEAKQQKLGHGDMHEAGMQPTMRQSSAGQVPLSQASMETEAQDNTQASVASPYNNAAPSAYTPADYPTITIGNRTVTKVPATRNFQIPGSKTAIPAKDAAASDAYMMKPPPDSRDQNFQYSVIARNLTIATANRTAYNIDKNCRLYPLLDIRTGEPIPNFPTDTTEMVAVNDDKCSRILEAIGQSMSGTATERRQRALMYTIVGLGLSQFREALGDGQGVNGEVNG</sequence>
<dbReference type="RefSeq" id="XP_070859496.1">
    <property type="nucleotide sequence ID" value="XM_071000702.1"/>
</dbReference>
<reference evidence="2 3" key="1">
    <citation type="submission" date="2020-05" db="EMBL/GenBank/DDBJ databases">
        <title>Ceratocystis lukuohia genome.</title>
        <authorList>
            <person name="Harrington T.C."/>
            <person name="Kim K."/>
            <person name="Mayers C.G."/>
        </authorList>
    </citation>
    <scope>NUCLEOTIDE SEQUENCE [LARGE SCALE GENOMIC DNA]</scope>
    <source>
        <strain evidence="2 3">C4212</strain>
    </source>
</reference>
<feature type="region of interest" description="Disordered" evidence="1">
    <location>
        <begin position="266"/>
        <end position="323"/>
    </location>
</feature>
<evidence type="ECO:0000256" key="1">
    <source>
        <dbReference type="SAM" id="MobiDB-lite"/>
    </source>
</evidence>
<feature type="compositionally biased region" description="Basic and acidic residues" evidence="1">
    <location>
        <begin position="270"/>
        <end position="284"/>
    </location>
</feature>
<evidence type="ECO:0000313" key="3">
    <source>
        <dbReference type="Proteomes" id="UP001610728"/>
    </source>
</evidence>
<proteinExistence type="predicted"/>
<evidence type="ECO:0000313" key="2">
    <source>
        <dbReference type="EMBL" id="KAL2888316.1"/>
    </source>
</evidence>
<protein>
    <submittedName>
        <fullName evidence="2">Uncharacterized protein</fullName>
    </submittedName>
</protein>
<feature type="compositionally biased region" description="Polar residues" evidence="1">
    <location>
        <begin position="201"/>
        <end position="218"/>
    </location>
</feature>
<feature type="compositionally biased region" description="Polar residues" evidence="1">
    <location>
        <begin position="290"/>
        <end position="323"/>
    </location>
</feature>
<organism evidence="2 3">
    <name type="scientific">Ceratocystis lukuohia</name>
    <dbReference type="NCBI Taxonomy" id="2019550"/>
    <lineage>
        <taxon>Eukaryota</taxon>
        <taxon>Fungi</taxon>
        <taxon>Dikarya</taxon>
        <taxon>Ascomycota</taxon>
        <taxon>Pezizomycotina</taxon>
        <taxon>Sordariomycetes</taxon>
        <taxon>Hypocreomycetidae</taxon>
        <taxon>Microascales</taxon>
        <taxon>Ceratocystidaceae</taxon>
        <taxon>Ceratocystis</taxon>
    </lineage>
</organism>
<name>A0ABR4MJ52_9PEZI</name>
<feature type="compositionally biased region" description="Pro residues" evidence="1">
    <location>
        <begin position="1"/>
        <end position="11"/>
    </location>
</feature>
<dbReference type="GeneID" id="98118429"/>
<feature type="region of interest" description="Disordered" evidence="1">
    <location>
        <begin position="1"/>
        <end position="25"/>
    </location>
</feature>
<dbReference type="Proteomes" id="UP001610728">
    <property type="component" value="Unassembled WGS sequence"/>
</dbReference>
<feature type="region of interest" description="Disordered" evidence="1">
    <location>
        <begin position="188"/>
        <end position="252"/>
    </location>
</feature>
<gene>
    <name evidence="2" type="ORF">HOO65_040653</name>
</gene>
<accession>A0ABR4MJ52</accession>